<dbReference type="Proteomes" id="UP001153069">
    <property type="component" value="Unassembled WGS sequence"/>
</dbReference>
<feature type="compositionally biased region" description="Low complexity" evidence="1">
    <location>
        <begin position="326"/>
        <end position="348"/>
    </location>
</feature>
<gene>
    <name evidence="2" type="ORF">SEMRO_1982_G309210.1</name>
</gene>
<feature type="region of interest" description="Disordered" evidence="1">
    <location>
        <begin position="454"/>
        <end position="484"/>
    </location>
</feature>
<feature type="compositionally biased region" description="Low complexity" evidence="1">
    <location>
        <begin position="121"/>
        <end position="132"/>
    </location>
</feature>
<evidence type="ECO:0000256" key="1">
    <source>
        <dbReference type="SAM" id="MobiDB-lite"/>
    </source>
</evidence>
<feature type="compositionally biased region" description="Low complexity" evidence="1">
    <location>
        <begin position="194"/>
        <end position="209"/>
    </location>
</feature>
<evidence type="ECO:0000313" key="2">
    <source>
        <dbReference type="EMBL" id="CAB9527351.1"/>
    </source>
</evidence>
<protein>
    <submittedName>
        <fullName evidence="2">TSP1</fullName>
    </submittedName>
</protein>
<feature type="compositionally biased region" description="Polar residues" evidence="1">
    <location>
        <begin position="171"/>
        <end position="193"/>
    </location>
</feature>
<reference evidence="2" key="1">
    <citation type="submission" date="2020-06" db="EMBL/GenBank/DDBJ databases">
        <authorList>
            <consortium name="Plant Systems Biology data submission"/>
        </authorList>
    </citation>
    <scope>NUCLEOTIDE SEQUENCE</scope>
    <source>
        <strain evidence="2">D6</strain>
    </source>
</reference>
<feature type="compositionally biased region" description="Low complexity" evidence="1">
    <location>
        <begin position="396"/>
        <end position="407"/>
    </location>
</feature>
<sequence>MEVHVDTKLPYIKVEEEEDVSPPVTTSASFGTTSTTRTPSVARRRVSTCNDDVHALLNLDPASVAIRASMMGTNTLTLVANFAANLTHYVNLVQEGKKQDQHPGRPSVVISPSSNHCRPANSNNNNNQNNNNMDLDVYAEGFSDYVNQCVDQGPPTRTATHIMNHEAATHPNPNGNDPTDLTNHNSNNATQESTTMAAGTAATGTTGTTRRLCQDEATQTNIPNKRPRISTDHPSVDTASEPPASVEDSTSADDTSEISNMAENKDNHFSDSSTEGTPLVAATTEPNNMTEHSNDDSTDRSVENTAPTNTETITNMTDQQPVTVSTPPGTEETSTNTTPANTETTNTTDQQSGAASEPPETEENCTNITPANTDTTNMTHQQSDTASTPPDEEETSTNTDSTSETTNMAEHKDIHFSDSSTEGPPLAAATTEPNTMMEHSDVDSTDISVENTAANTGTSHTTDHQSDTATGSTPPDTEENTDSALESTNVVENNNKDDSLDCTMALAAPTTTISSFTAAEEDHHYINNKENHQPETTSSTIRSSSTLVIHDTDGPDDYNGKLEQSQVPRSVGLTRTILNQHLESLGLTTQFGMAVLSKNGSRVSHITLNQKWNQCPYSSQHLLKWWLGKGKQRLRTASILDPAKSDNANKEVPIFFATPPKLGGAPCHYVGHYQCVSFEANLDVKFKGEERQALLQFQFVRFDEAMAGKLANIAANRLSKKE</sequence>
<name>A0A9N8HVG5_9STRA</name>
<dbReference type="EMBL" id="CAICTM010001980">
    <property type="protein sequence ID" value="CAB9527351.1"/>
    <property type="molecule type" value="Genomic_DNA"/>
</dbReference>
<accession>A0A9N8HVG5</accession>
<feature type="region of interest" description="Disordered" evidence="1">
    <location>
        <begin position="96"/>
        <end position="134"/>
    </location>
</feature>
<organism evidence="2 3">
    <name type="scientific">Seminavis robusta</name>
    <dbReference type="NCBI Taxonomy" id="568900"/>
    <lineage>
        <taxon>Eukaryota</taxon>
        <taxon>Sar</taxon>
        <taxon>Stramenopiles</taxon>
        <taxon>Ochrophyta</taxon>
        <taxon>Bacillariophyta</taxon>
        <taxon>Bacillariophyceae</taxon>
        <taxon>Bacillariophycidae</taxon>
        <taxon>Naviculales</taxon>
        <taxon>Naviculaceae</taxon>
        <taxon>Seminavis</taxon>
    </lineage>
</organism>
<evidence type="ECO:0000313" key="3">
    <source>
        <dbReference type="Proteomes" id="UP001153069"/>
    </source>
</evidence>
<comment type="caution">
    <text evidence="2">The sequence shown here is derived from an EMBL/GenBank/DDBJ whole genome shotgun (WGS) entry which is preliminary data.</text>
</comment>
<keyword evidence="3" id="KW-1185">Reference proteome</keyword>
<feature type="region of interest" description="Disordered" evidence="1">
    <location>
        <begin position="166"/>
        <end position="442"/>
    </location>
</feature>
<dbReference type="AlphaFoldDB" id="A0A9N8HVG5"/>
<feature type="compositionally biased region" description="Low complexity" evidence="1">
    <location>
        <begin position="24"/>
        <end position="41"/>
    </location>
</feature>
<feature type="compositionally biased region" description="Basic and acidic residues" evidence="1">
    <location>
        <begin position="292"/>
        <end position="302"/>
    </location>
</feature>
<feature type="region of interest" description="Disordered" evidence="1">
    <location>
        <begin position="17"/>
        <end position="43"/>
    </location>
</feature>
<feature type="compositionally biased region" description="Polar residues" evidence="1">
    <location>
        <begin position="364"/>
        <end position="386"/>
    </location>
</feature>
<feature type="compositionally biased region" description="Polar residues" evidence="1">
    <location>
        <begin position="303"/>
        <end position="325"/>
    </location>
</feature>
<proteinExistence type="predicted"/>